<organism evidence="2 3">
    <name type="scientific">Pedobacter rhizosphaerae</name>
    <dbReference type="NCBI Taxonomy" id="390241"/>
    <lineage>
        <taxon>Bacteria</taxon>
        <taxon>Pseudomonadati</taxon>
        <taxon>Bacteroidota</taxon>
        <taxon>Sphingobacteriia</taxon>
        <taxon>Sphingobacteriales</taxon>
        <taxon>Sphingobacteriaceae</taxon>
        <taxon>Pedobacter</taxon>
    </lineage>
</organism>
<name>A0A1H9W6L5_9SPHI</name>
<dbReference type="Pfam" id="PF20077">
    <property type="entry name" value="CcmD_alt"/>
    <property type="match status" value="1"/>
</dbReference>
<dbReference type="Proteomes" id="UP000199572">
    <property type="component" value="Unassembled WGS sequence"/>
</dbReference>
<reference evidence="2 3" key="1">
    <citation type="submission" date="2016-10" db="EMBL/GenBank/DDBJ databases">
        <authorList>
            <person name="de Groot N.N."/>
        </authorList>
    </citation>
    <scope>NUCLEOTIDE SEQUENCE [LARGE SCALE GENOMIC DNA]</scope>
    <source>
        <strain evidence="2 3">DSM 18610</strain>
    </source>
</reference>
<dbReference type="AlphaFoldDB" id="A0A1H9W6L5"/>
<evidence type="ECO:0000313" key="3">
    <source>
        <dbReference type="Proteomes" id="UP000199572"/>
    </source>
</evidence>
<sequence>MFTTLQIFAQDNGVEMADQMRSNGKIYVVVGCIVVILVGLLVYLFSLDKRLKKLEKDN</sequence>
<dbReference type="EMBL" id="FOGG01000059">
    <property type="protein sequence ID" value="SES29317.1"/>
    <property type="molecule type" value="Genomic_DNA"/>
</dbReference>
<gene>
    <name evidence="2" type="ORF">SAMN04488023_15919</name>
</gene>
<evidence type="ECO:0000313" key="2">
    <source>
        <dbReference type="EMBL" id="SES29317.1"/>
    </source>
</evidence>
<keyword evidence="1" id="KW-1133">Transmembrane helix</keyword>
<proteinExistence type="predicted"/>
<feature type="transmembrane region" description="Helical" evidence="1">
    <location>
        <begin position="26"/>
        <end position="46"/>
    </location>
</feature>
<keyword evidence="1" id="KW-0812">Transmembrane</keyword>
<protein>
    <submittedName>
        <fullName evidence="2">CcmD family protein</fullName>
    </submittedName>
</protein>
<accession>A0A1H9W6L5</accession>
<evidence type="ECO:0000256" key="1">
    <source>
        <dbReference type="SAM" id="Phobius"/>
    </source>
</evidence>
<keyword evidence="1" id="KW-0472">Membrane</keyword>
<dbReference type="STRING" id="390241.SAMN04488023_15919"/>
<keyword evidence="3" id="KW-1185">Reference proteome</keyword>